<evidence type="ECO:0000256" key="3">
    <source>
        <dbReference type="ARBA" id="ARBA00012654"/>
    </source>
</evidence>
<dbReference type="InterPro" id="IPR051268">
    <property type="entry name" value="Type-I_R_enzyme_R_subunit"/>
</dbReference>
<evidence type="ECO:0000313" key="13">
    <source>
        <dbReference type="Proteomes" id="UP000018849"/>
    </source>
</evidence>
<evidence type="ECO:0000256" key="8">
    <source>
        <dbReference type="ARBA" id="ARBA00022801"/>
    </source>
</evidence>
<evidence type="ECO:0000259" key="11">
    <source>
        <dbReference type="Pfam" id="PF04313"/>
    </source>
</evidence>
<dbReference type="Pfam" id="PF04313">
    <property type="entry name" value="HSDR_N"/>
    <property type="match status" value="1"/>
</dbReference>
<evidence type="ECO:0000256" key="1">
    <source>
        <dbReference type="ARBA" id="ARBA00000851"/>
    </source>
</evidence>
<dbReference type="GO" id="GO:0005524">
    <property type="term" value="F:ATP binding"/>
    <property type="evidence" value="ECO:0007669"/>
    <property type="project" value="UniProtKB-KW"/>
</dbReference>
<sequence>MGWELEDVEKPFVAQLQGLNWKHIEGSLDDPAITGRNSFSEVIQRAALAERLCAINLRDGQPWLDEQRIAEALAAITRVGAGKLMEANQTVTELLLKGITVDGLQGWEGGRGQTIQYIDWANPANNHFRVINHFRVDCPPGYNSGKKFIVPDLVLLVNGIPLVVVECKSPSIPEPLAEAVDQLRRYSNQRKAAFEVEDNEGNETLFASVQLLVASSYDEARVGCIGAGFGHFSQWKTVVGPEGSGSEQSVAEQLGKAKLSEQERLVAGMLTPAHLLDLIRHFMLFMPVGGQTIKTVC</sequence>
<proteinExistence type="inferred from homology"/>
<evidence type="ECO:0000256" key="2">
    <source>
        <dbReference type="ARBA" id="ARBA00008598"/>
    </source>
</evidence>
<keyword evidence="9" id="KW-0067">ATP-binding</keyword>
<dbReference type="Gene3D" id="3.90.1570.50">
    <property type="match status" value="1"/>
</dbReference>
<evidence type="ECO:0000313" key="12">
    <source>
        <dbReference type="EMBL" id="EPN31018.1"/>
    </source>
</evidence>
<dbReference type="AlphaFoldDB" id="A0A656JJB9"/>
<dbReference type="PANTHER" id="PTHR30195">
    <property type="entry name" value="TYPE I SITE-SPECIFIC DEOXYRIBONUCLEASE PROTEIN SUBUNIT M AND R"/>
    <property type="match status" value="1"/>
</dbReference>
<dbReference type="CDD" id="cd22332">
    <property type="entry name" value="HsdR_N"/>
    <property type="match status" value="1"/>
</dbReference>
<keyword evidence="10" id="KW-0238">DNA-binding</keyword>
<evidence type="ECO:0000256" key="6">
    <source>
        <dbReference type="ARBA" id="ARBA00022747"/>
    </source>
</evidence>
<gene>
    <name evidence="12" type="ORF">A245_45103</name>
</gene>
<keyword evidence="7" id="KW-0255">Endonuclease</keyword>
<comment type="catalytic activity">
    <reaction evidence="1">
        <text>Endonucleolytic cleavage of DNA to give random double-stranded fragments with terminal 5'-phosphates, ATP is simultaneously hydrolyzed.</text>
        <dbReference type="EC" id="3.1.21.3"/>
    </reaction>
</comment>
<protein>
    <recommendedName>
        <fullName evidence="3">type I site-specific deoxyribonuclease</fullName>
        <ecNumber evidence="3">3.1.21.3</ecNumber>
    </recommendedName>
</protein>
<keyword evidence="6" id="KW-0680">Restriction system</keyword>
<evidence type="ECO:0000256" key="9">
    <source>
        <dbReference type="ARBA" id="ARBA00022840"/>
    </source>
</evidence>
<dbReference type="GO" id="GO:0003677">
    <property type="term" value="F:DNA binding"/>
    <property type="evidence" value="ECO:0007669"/>
    <property type="project" value="UniProtKB-KW"/>
</dbReference>
<comment type="caution">
    <text evidence="12">The sequence shown here is derived from an EMBL/GenBank/DDBJ whole genome shotgun (WGS) entry which is preliminary data.</text>
</comment>
<feature type="domain" description="Restriction endonuclease type I HsdR N-terminal" evidence="11">
    <location>
        <begin position="7"/>
        <end position="223"/>
    </location>
</feature>
<comment type="similarity">
    <text evidence="2">Belongs to the HsdR family.</text>
</comment>
<feature type="non-terminal residue" evidence="12">
    <location>
        <position position="297"/>
    </location>
</feature>
<evidence type="ECO:0000256" key="10">
    <source>
        <dbReference type="ARBA" id="ARBA00023125"/>
    </source>
</evidence>
<dbReference type="EMBL" id="AOKF01003830">
    <property type="protein sequence ID" value="EPN31018.1"/>
    <property type="molecule type" value="Genomic_DNA"/>
</dbReference>
<dbReference type="PANTHER" id="PTHR30195:SF15">
    <property type="entry name" value="TYPE I RESTRICTION ENZYME HINDI ENDONUCLEASE SUBUNIT"/>
    <property type="match status" value="1"/>
</dbReference>
<organism evidence="12 13">
    <name type="scientific">Pseudomonas syringae pv. actinidiae ICMP 19096</name>
    <dbReference type="NCBI Taxonomy" id="1194405"/>
    <lineage>
        <taxon>Bacteria</taxon>
        <taxon>Pseudomonadati</taxon>
        <taxon>Pseudomonadota</taxon>
        <taxon>Gammaproteobacteria</taxon>
        <taxon>Pseudomonadales</taxon>
        <taxon>Pseudomonadaceae</taxon>
        <taxon>Pseudomonas</taxon>
        <taxon>Pseudomonas syringae</taxon>
    </lineage>
</organism>
<dbReference type="EC" id="3.1.21.3" evidence="3"/>
<keyword evidence="5" id="KW-0547">Nucleotide-binding</keyword>
<evidence type="ECO:0000256" key="5">
    <source>
        <dbReference type="ARBA" id="ARBA00022741"/>
    </source>
</evidence>
<accession>A0A656JJB9</accession>
<evidence type="ECO:0000256" key="4">
    <source>
        <dbReference type="ARBA" id="ARBA00022722"/>
    </source>
</evidence>
<evidence type="ECO:0000256" key="7">
    <source>
        <dbReference type="ARBA" id="ARBA00022759"/>
    </source>
</evidence>
<dbReference type="Proteomes" id="UP000018849">
    <property type="component" value="Unassembled WGS sequence"/>
</dbReference>
<dbReference type="GO" id="GO:0009307">
    <property type="term" value="P:DNA restriction-modification system"/>
    <property type="evidence" value="ECO:0007669"/>
    <property type="project" value="UniProtKB-KW"/>
</dbReference>
<name>A0A656JJB9_PSESF</name>
<keyword evidence="4" id="KW-0540">Nuclease</keyword>
<reference evidence="12 13" key="1">
    <citation type="journal article" date="2013" name="PLoS Pathog.">
        <title>Genomic analysis of the Kiwifruit pathogen Pseudomonas syringae pv. actinidiae provides insight into the origins of an emergent plant disease.</title>
        <authorList>
            <person name="McCann H.C."/>
            <person name="Rikkerink E.H."/>
            <person name="Bertels F."/>
            <person name="Fiers M."/>
            <person name="Lu A."/>
            <person name="Rees-George J."/>
            <person name="Andersen M.T."/>
            <person name="Gleave A.P."/>
            <person name="Haubold B."/>
            <person name="Wohlers M.W."/>
            <person name="Guttman D.S."/>
            <person name="Wang P.W."/>
            <person name="Straub C."/>
            <person name="Vanneste J.L."/>
            <person name="Rainey P.B."/>
            <person name="Templeton M.D."/>
        </authorList>
    </citation>
    <scope>NUCLEOTIDE SEQUENCE [LARGE SCALE GENOMIC DNA]</scope>
    <source>
        <strain evidence="12 13">ICMP 19096</strain>
    </source>
</reference>
<keyword evidence="8" id="KW-0378">Hydrolase</keyword>
<dbReference type="GO" id="GO:0009035">
    <property type="term" value="F:type I site-specific deoxyribonuclease activity"/>
    <property type="evidence" value="ECO:0007669"/>
    <property type="project" value="UniProtKB-EC"/>
</dbReference>
<dbReference type="InterPro" id="IPR007409">
    <property type="entry name" value="Restrct_endonuc_type1_HsdR_N"/>
</dbReference>